<accession>A0A6C0HI70</accession>
<dbReference type="EMBL" id="MN739967">
    <property type="protein sequence ID" value="QHT80282.1"/>
    <property type="molecule type" value="Genomic_DNA"/>
</dbReference>
<dbReference type="AlphaFoldDB" id="A0A6C0HI70"/>
<evidence type="ECO:0000313" key="1">
    <source>
        <dbReference type="EMBL" id="QHT80282.1"/>
    </source>
</evidence>
<proteinExistence type="predicted"/>
<reference evidence="1" key="1">
    <citation type="journal article" date="2020" name="Nature">
        <title>Giant virus diversity and host interactions through global metagenomics.</title>
        <authorList>
            <person name="Schulz F."/>
            <person name="Roux S."/>
            <person name="Paez-Espino D."/>
            <person name="Jungbluth S."/>
            <person name="Walsh D.A."/>
            <person name="Denef V.J."/>
            <person name="McMahon K.D."/>
            <person name="Konstantinidis K.T."/>
            <person name="Eloe-Fadrosh E.A."/>
            <person name="Kyrpides N.C."/>
            <person name="Woyke T."/>
        </authorList>
    </citation>
    <scope>NUCLEOTIDE SEQUENCE</scope>
    <source>
        <strain evidence="1">GVMAG-M-3300023184-120</strain>
    </source>
</reference>
<organism evidence="1">
    <name type="scientific">viral metagenome</name>
    <dbReference type="NCBI Taxonomy" id="1070528"/>
    <lineage>
        <taxon>unclassified sequences</taxon>
        <taxon>metagenomes</taxon>
        <taxon>organismal metagenomes</taxon>
    </lineage>
</organism>
<name>A0A6C0HI70_9ZZZZ</name>
<sequence>MASTRNKNTPGNYALEQWSLEKQFQSKTYIHGAQGRPIEPLYAGNGLKGGRIVARDLAKNDCDIESFLFGIGSTNLVTPLAPVQPELNDLKTLDIMQKKPMYVPEPLIVEPHQRHFYLN</sequence>
<protein>
    <submittedName>
        <fullName evidence="1">Uncharacterized protein</fullName>
    </submittedName>
</protein>